<organism evidence="2 3">
    <name type="scientific">Skermania pinensis</name>
    <dbReference type="NCBI Taxonomy" id="39122"/>
    <lineage>
        <taxon>Bacteria</taxon>
        <taxon>Bacillati</taxon>
        <taxon>Actinomycetota</taxon>
        <taxon>Actinomycetes</taxon>
        <taxon>Mycobacteriales</taxon>
        <taxon>Gordoniaceae</taxon>
        <taxon>Skermania</taxon>
    </lineage>
</organism>
<protein>
    <submittedName>
        <fullName evidence="2">Uncharacterized protein</fullName>
    </submittedName>
</protein>
<feature type="chain" id="PRO_5045777266" evidence="1">
    <location>
        <begin position="29"/>
        <end position="61"/>
    </location>
</feature>
<evidence type="ECO:0000313" key="2">
    <source>
        <dbReference type="EMBL" id="QXQ13939.1"/>
    </source>
</evidence>
<dbReference type="Proteomes" id="UP000887023">
    <property type="component" value="Chromosome"/>
</dbReference>
<keyword evidence="3" id="KW-1185">Reference proteome</keyword>
<sequence>MRKTLYTLALSAALPVAGVLVGPTSAAALEMDCWQVHGLSHASFWCHVIHDDGSDEWMLSR</sequence>
<keyword evidence="1" id="KW-0732">Signal</keyword>
<evidence type="ECO:0000313" key="3">
    <source>
        <dbReference type="Proteomes" id="UP000887023"/>
    </source>
</evidence>
<feature type="signal peptide" evidence="1">
    <location>
        <begin position="1"/>
        <end position="28"/>
    </location>
</feature>
<dbReference type="EMBL" id="CP079105">
    <property type="protein sequence ID" value="QXQ13939.1"/>
    <property type="molecule type" value="Genomic_DNA"/>
</dbReference>
<accession>A0ABX8SAC1</accession>
<reference evidence="2" key="1">
    <citation type="submission" date="2021-07" db="EMBL/GenBank/DDBJ databases">
        <title>Candidatus Kaistella beijingensis sp. nov. isolated from a municipal wastewater treatment plant is involved in sludge foaming.</title>
        <authorList>
            <person name="Song Y."/>
            <person name="Liu S.-J."/>
        </authorList>
    </citation>
    <scope>NUCLEOTIDE SEQUENCE</scope>
    <source>
        <strain evidence="2">DSM 43998</strain>
    </source>
</reference>
<dbReference type="RefSeq" id="WP_157079859.1">
    <property type="nucleotide sequence ID" value="NZ_CBCRUZ010000006.1"/>
</dbReference>
<name>A0ABX8SAC1_9ACTN</name>
<proteinExistence type="predicted"/>
<evidence type="ECO:0000256" key="1">
    <source>
        <dbReference type="SAM" id="SignalP"/>
    </source>
</evidence>
<gene>
    <name evidence="2" type="ORF">KV203_00180</name>
</gene>